<dbReference type="EMBL" id="FR904451">
    <property type="protein sequence ID" value="CDQ63801.1"/>
    <property type="molecule type" value="Genomic_DNA"/>
</dbReference>
<reference evidence="2" key="2">
    <citation type="submission" date="2014-03" db="EMBL/GenBank/DDBJ databases">
        <authorList>
            <person name="Genoscope - CEA"/>
        </authorList>
    </citation>
    <scope>NUCLEOTIDE SEQUENCE</scope>
</reference>
<proteinExistence type="inferred from homology"/>
<dbReference type="Proteomes" id="UP000193380">
    <property type="component" value="Unassembled WGS sequence"/>
</dbReference>
<sequence length="69" mass="8047">MDLIHKYGRVCGYYLGRRPVVVVADPDMLRQIMVKDFSTFPNRMVSQQGKCPLHLQLKSEVYTHLGWSH</sequence>
<gene>
    <name evidence="2" type="ORF">GSONMT00069885001</name>
</gene>
<dbReference type="GO" id="GO:0004497">
    <property type="term" value="F:monooxygenase activity"/>
    <property type="evidence" value="ECO:0007669"/>
    <property type="project" value="InterPro"/>
</dbReference>
<name>A0A060W9Y4_ONCMY</name>
<dbReference type="STRING" id="8022.A0A060W9Y4"/>
<dbReference type="PaxDb" id="8022-A0A060W9Y4"/>
<dbReference type="GO" id="GO:0004796">
    <property type="term" value="F:thromboxane-A synthase activity"/>
    <property type="evidence" value="ECO:0007669"/>
    <property type="project" value="TreeGrafter"/>
</dbReference>
<dbReference type="GO" id="GO:0016705">
    <property type="term" value="F:oxidoreductase activity, acting on paired donors, with incorporation or reduction of molecular oxygen"/>
    <property type="evidence" value="ECO:0007669"/>
    <property type="project" value="InterPro"/>
</dbReference>
<dbReference type="InterPro" id="IPR036396">
    <property type="entry name" value="Cyt_P450_sf"/>
</dbReference>
<dbReference type="PANTHER" id="PTHR24301:SF2">
    <property type="entry name" value="THROMBOXANE-A SYNTHASE"/>
    <property type="match status" value="1"/>
</dbReference>
<accession>A0A060W9Y4</accession>
<reference evidence="2" key="1">
    <citation type="journal article" date="2014" name="Nat. Commun.">
        <title>The rainbow trout genome provides novel insights into evolution after whole-genome duplication in vertebrates.</title>
        <authorList>
            <person name="Berthelot C."/>
            <person name="Brunet F."/>
            <person name="Chalopin D."/>
            <person name="Juanchich A."/>
            <person name="Bernard M."/>
            <person name="Noel B."/>
            <person name="Bento P."/>
            <person name="Da Silva C."/>
            <person name="Labadie K."/>
            <person name="Alberti A."/>
            <person name="Aury J.M."/>
            <person name="Louis A."/>
            <person name="Dehais P."/>
            <person name="Bardou P."/>
            <person name="Montfort J."/>
            <person name="Klopp C."/>
            <person name="Cabau C."/>
            <person name="Gaspin C."/>
            <person name="Thorgaard G.H."/>
            <person name="Boussaha M."/>
            <person name="Quillet E."/>
            <person name="Guyomard R."/>
            <person name="Galiana D."/>
            <person name="Bobe J."/>
            <person name="Volff J.N."/>
            <person name="Genet C."/>
            <person name="Wincker P."/>
            <person name="Jaillon O."/>
            <person name="Roest Crollius H."/>
            <person name="Guiguen Y."/>
        </authorList>
    </citation>
    <scope>NUCLEOTIDE SEQUENCE [LARGE SCALE GENOMIC DNA]</scope>
</reference>
<dbReference type="GO" id="GO:0020037">
    <property type="term" value="F:heme binding"/>
    <property type="evidence" value="ECO:0007669"/>
    <property type="project" value="InterPro"/>
</dbReference>
<evidence type="ECO:0000313" key="3">
    <source>
        <dbReference type="Proteomes" id="UP000193380"/>
    </source>
</evidence>
<protein>
    <submittedName>
        <fullName evidence="2">Uncharacterized protein</fullName>
    </submittedName>
</protein>
<dbReference type="SUPFAM" id="SSF48264">
    <property type="entry name" value="Cytochrome P450"/>
    <property type="match status" value="1"/>
</dbReference>
<dbReference type="PANTHER" id="PTHR24301">
    <property type="entry name" value="THROMBOXANE-A SYNTHASE"/>
    <property type="match status" value="1"/>
</dbReference>
<comment type="similarity">
    <text evidence="1">Belongs to the cytochrome P450 family.</text>
</comment>
<dbReference type="Pfam" id="PF00067">
    <property type="entry name" value="p450"/>
    <property type="match status" value="1"/>
</dbReference>
<evidence type="ECO:0000256" key="1">
    <source>
        <dbReference type="ARBA" id="ARBA00010617"/>
    </source>
</evidence>
<dbReference type="Gene3D" id="1.10.630.10">
    <property type="entry name" value="Cytochrome P450"/>
    <property type="match status" value="1"/>
</dbReference>
<dbReference type="InterPro" id="IPR001128">
    <property type="entry name" value="Cyt_P450"/>
</dbReference>
<organism evidence="2 3">
    <name type="scientific">Oncorhynchus mykiss</name>
    <name type="common">Rainbow trout</name>
    <name type="synonym">Salmo gairdneri</name>
    <dbReference type="NCBI Taxonomy" id="8022"/>
    <lineage>
        <taxon>Eukaryota</taxon>
        <taxon>Metazoa</taxon>
        <taxon>Chordata</taxon>
        <taxon>Craniata</taxon>
        <taxon>Vertebrata</taxon>
        <taxon>Euteleostomi</taxon>
        <taxon>Actinopterygii</taxon>
        <taxon>Neopterygii</taxon>
        <taxon>Teleostei</taxon>
        <taxon>Protacanthopterygii</taxon>
        <taxon>Salmoniformes</taxon>
        <taxon>Salmonidae</taxon>
        <taxon>Salmoninae</taxon>
        <taxon>Oncorhynchus</taxon>
    </lineage>
</organism>
<dbReference type="GO" id="GO:0005506">
    <property type="term" value="F:iron ion binding"/>
    <property type="evidence" value="ECO:0007669"/>
    <property type="project" value="InterPro"/>
</dbReference>
<dbReference type="AlphaFoldDB" id="A0A060W9Y4"/>
<evidence type="ECO:0000313" key="2">
    <source>
        <dbReference type="EMBL" id="CDQ63801.1"/>
    </source>
</evidence>